<evidence type="ECO:0000313" key="3">
    <source>
        <dbReference type="Proteomes" id="UP001519295"/>
    </source>
</evidence>
<feature type="compositionally biased region" description="Low complexity" evidence="1">
    <location>
        <begin position="197"/>
        <end position="212"/>
    </location>
</feature>
<keyword evidence="3" id="KW-1185">Reference proteome</keyword>
<accession>A0ABS4W4A4</accession>
<evidence type="ECO:0008006" key="4">
    <source>
        <dbReference type="Google" id="ProtNLM"/>
    </source>
</evidence>
<organism evidence="2 3">
    <name type="scientific">Pseudonocardia parietis</name>
    <dbReference type="NCBI Taxonomy" id="570936"/>
    <lineage>
        <taxon>Bacteria</taxon>
        <taxon>Bacillati</taxon>
        <taxon>Actinomycetota</taxon>
        <taxon>Actinomycetes</taxon>
        <taxon>Pseudonocardiales</taxon>
        <taxon>Pseudonocardiaceae</taxon>
        <taxon>Pseudonocardia</taxon>
    </lineage>
</organism>
<name>A0ABS4W4A4_9PSEU</name>
<sequence length="433" mass="47143">MNDIAVLDMDIRSPERHHRGDRIDCYDLERTDLGRYRLIAVSGTVDQEHLLRNRHIIREYLDGGGVLLFNGQLHRDWLPGASSFVPLERPSLAAYRVTWLADHPVFAGIEPDDLTFRRGVAGFFARGHHPVPDGAEVLVRLGGGEPATYVDRVSTRGTIVVHASGDLLGYDGADNTANRLGGQLVDWARAEADTRRAAAATAVTPAPSGAAPQPEPVPAAHGSGLAAVYGGSAPHLRALTTPKYARHLTGGLHYLPDLAAADLTGLDGLIIPERLHRDLLHGARERVRDLLDAGGTVVSFAGGEPVPEFLPSVHWEHRPTNFWWWLEPGADLGLRTPDPEHALFDHLTMRDCTWHYHGVLDPPEGAEVLVTLPTGEALLYVDRVSTAGTLVVSTLDPMSHYGSHFMPATERFLDGFMPWLAETVAQDATAGVR</sequence>
<gene>
    <name evidence="2" type="ORF">JOF36_006738</name>
</gene>
<evidence type="ECO:0000313" key="2">
    <source>
        <dbReference type="EMBL" id="MBP2371042.1"/>
    </source>
</evidence>
<protein>
    <recommendedName>
        <fullName evidence="4">Beta-galactosidase-like protein</fullName>
    </recommendedName>
</protein>
<feature type="region of interest" description="Disordered" evidence="1">
    <location>
        <begin position="196"/>
        <end position="218"/>
    </location>
</feature>
<comment type="caution">
    <text evidence="2">The sequence shown here is derived from an EMBL/GenBank/DDBJ whole genome shotgun (WGS) entry which is preliminary data.</text>
</comment>
<reference evidence="2 3" key="1">
    <citation type="submission" date="2021-03" db="EMBL/GenBank/DDBJ databases">
        <title>Sequencing the genomes of 1000 actinobacteria strains.</title>
        <authorList>
            <person name="Klenk H.-P."/>
        </authorList>
    </citation>
    <scope>NUCLEOTIDE SEQUENCE [LARGE SCALE GENOMIC DNA]</scope>
    <source>
        <strain evidence="2 3">DSM 45256</strain>
    </source>
</reference>
<dbReference type="RefSeq" id="WP_210034688.1">
    <property type="nucleotide sequence ID" value="NZ_JAGINU010000001.1"/>
</dbReference>
<dbReference type="EMBL" id="JAGINU010000001">
    <property type="protein sequence ID" value="MBP2371042.1"/>
    <property type="molecule type" value="Genomic_DNA"/>
</dbReference>
<dbReference type="Proteomes" id="UP001519295">
    <property type="component" value="Unassembled WGS sequence"/>
</dbReference>
<proteinExistence type="predicted"/>
<evidence type="ECO:0000256" key="1">
    <source>
        <dbReference type="SAM" id="MobiDB-lite"/>
    </source>
</evidence>